<dbReference type="PANTHER" id="PTHR43297:SF2">
    <property type="entry name" value="DIPEPTIDE TRANSPORT ATP-BINDING PROTEIN DPPD"/>
    <property type="match status" value="1"/>
</dbReference>
<dbReference type="RefSeq" id="WP_211481609.1">
    <property type="nucleotide sequence ID" value="NZ_FNTV01000001.1"/>
</dbReference>
<dbReference type="InterPro" id="IPR003439">
    <property type="entry name" value="ABC_transporter-like_ATP-bd"/>
</dbReference>
<keyword evidence="5" id="KW-1003">Cell membrane</keyword>
<dbReference type="PANTHER" id="PTHR43297">
    <property type="entry name" value="OLIGOPEPTIDE TRANSPORT ATP-BINDING PROTEIN APPD"/>
    <property type="match status" value="1"/>
</dbReference>
<evidence type="ECO:0000313" key="15">
    <source>
        <dbReference type="Proteomes" id="UP000182725"/>
    </source>
</evidence>
<gene>
    <name evidence="14" type="ORF">SAMN04489740_1236</name>
</gene>
<keyword evidence="8" id="KW-0067">ATP-binding</keyword>
<dbReference type="InterPro" id="IPR050388">
    <property type="entry name" value="ABC_Ni/Peptide_Import"/>
</dbReference>
<dbReference type="GO" id="GO:0055085">
    <property type="term" value="P:transmembrane transport"/>
    <property type="evidence" value="ECO:0007669"/>
    <property type="project" value="InterPro"/>
</dbReference>
<dbReference type="Pfam" id="PF00005">
    <property type="entry name" value="ABC_tran"/>
    <property type="match status" value="1"/>
</dbReference>
<feature type="transmembrane region" description="Helical" evidence="11">
    <location>
        <begin position="252"/>
        <end position="276"/>
    </location>
</feature>
<dbReference type="Gene3D" id="3.40.50.300">
    <property type="entry name" value="P-loop containing nucleotide triphosphate hydrolases"/>
    <property type="match status" value="1"/>
</dbReference>
<dbReference type="InterPro" id="IPR017871">
    <property type="entry name" value="ABC_transporter-like_CS"/>
</dbReference>
<evidence type="ECO:0000256" key="5">
    <source>
        <dbReference type="ARBA" id="ARBA00022475"/>
    </source>
</evidence>
<evidence type="ECO:0000256" key="2">
    <source>
        <dbReference type="ARBA" id="ARBA00004202"/>
    </source>
</evidence>
<dbReference type="SUPFAM" id="SSF52540">
    <property type="entry name" value="P-loop containing nucleoside triphosphate hydrolases"/>
    <property type="match status" value="1"/>
</dbReference>
<evidence type="ECO:0000256" key="10">
    <source>
        <dbReference type="ARBA" id="ARBA00023136"/>
    </source>
</evidence>
<dbReference type="CDD" id="cd06261">
    <property type="entry name" value="TM_PBP2"/>
    <property type="match status" value="1"/>
</dbReference>
<evidence type="ECO:0000256" key="4">
    <source>
        <dbReference type="ARBA" id="ARBA00022448"/>
    </source>
</evidence>
<evidence type="ECO:0000313" key="14">
    <source>
        <dbReference type="EMBL" id="SEE36560.1"/>
    </source>
</evidence>
<evidence type="ECO:0000259" key="12">
    <source>
        <dbReference type="PROSITE" id="PS50893"/>
    </source>
</evidence>
<dbReference type="InterPro" id="IPR035906">
    <property type="entry name" value="MetI-like_sf"/>
</dbReference>
<evidence type="ECO:0000256" key="7">
    <source>
        <dbReference type="ARBA" id="ARBA00022741"/>
    </source>
</evidence>
<keyword evidence="9 11" id="KW-1133">Transmembrane helix</keyword>
<reference evidence="14 15" key="1">
    <citation type="submission" date="2016-10" db="EMBL/GenBank/DDBJ databases">
        <authorList>
            <person name="de Groot N.N."/>
        </authorList>
    </citation>
    <scope>NUCLEOTIDE SEQUENCE [LARGE SCALE GENOMIC DNA]</scope>
    <source>
        <strain evidence="14 15">DSM 22274</strain>
    </source>
</reference>
<dbReference type="PROSITE" id="PS50928">
    <property type="entry name" value="ABC_TM1"/>
    <property type="match status" value="1"/>
</dbReference>
<evidence type="ECO:0000256" key="1">
    <source>
        <dbReference type="ARBA" id="ARBA00004141"/>
    </source>
</evidence>
<dbReference type="EMBL" id="FNTV01000001">
    <property type="protein sequence ID" value="SEE36560.1"/>
    <property type="molecule type" value="Genomic_DNA"/>
</dbReference>
<dbReference type="Pfam" id="PF12911">
    <property type="entry name" value="OppC_N"/>
    <property type="match status" value="1"/>
</dbReference>
<feature type="domain" description="ABC transmembrane type-1" evidence="13">
    <location>
        <begin position="88"/>
        <end position="276"/>
    </location>
</feature>
<dbReference type="PROSITE" id="PS50893">
    <property type="entry name" value="ABC_TRANSPORTER_2"/>
    <property type="match status" value="1"/>
</dbReference>
<proteinExistence type="inferred from homology"/>
<dbReference type="InterPro" id="IPR025966">
    <property type="entry name" value="OppC_N"/>
</dbReference>
<dbReference type="Gene3D" id="1.10.3720.10">
    <property type="entry name" value="MetI-like"/>
    <property type="match status" value="1"/>
</dbReference>
<dbReference type="InterPro" id="IPR000515">
    <property type="entry name" value="MetI-like"/>
</dbReference>
<dbReference type="Proteomes" id="UP000182725">
    <property type="component" value="Unassembled WGS sequence"/>
</dbReference>
<dbReference type="GO" id="GO:0005524">
    <property type="term" value="F:ATP binding"/>
    <property type="evidence" value="ECO:0007669"/>
    <property type="project" value="UniProtKB-KW"/>
</dbReference>
<name>A0A1H5I8P2_9MICC</name>
<dbReference type="SMART" id="SM00382">
    <property type="entry name" value="AAA"/>
    <property type="match status" value="1"/>
</dbReference>
<comment type="similarity">
    <text evidence="11">Belongs to the binding-protein-dependent transport system permease family.</text>
</comment>
<feature type="transmembrane region" description="Helical" evidence="11">
    <location>
        <begin position="137"/>
        <end position="163"/>
    </location>
</feature>
<dbReference type="InterPro" id="IPR013563">
    <property type="entry name" value="Oligopep_ABC_C"/>
</dbReference>
<evidence type="ECO:0000256" key="9">
    <source>
        <dbReference type="ARBA" id="ARBA00022989"/>
    </source>
</evidence>
<feature type="transmembrane region" description="Helical" evidence="11">
    <location>
        <begin position="201"/>
        <end position="223"/>
    </location>
</feature>
<comment type="similarity">
    <text evidence="3">Belongs to the ABC transporter superfamily.</text>
</comment>
<dbReference type="SUPFAM" id="SSF161098">
    <property type="entry name" value="MetI-like"/>
    <property type="match status" value="1"/>
</dbReference>
<feature type="domain" description="ABC transporter" evidence="12">
    <location>
        <begin position="323"/>
        <end position="573"/>
    </location>
</feature>
<protein>
    <submittedName>
        <fullName evidence="14">N-terminal TM domain of oligopeptide transport permease C</fullName>
    </submittedName>
</protein>
<dbReference type="InterPro" id="IPR027417">
    <property type="entry name" value="P-loop_NTPase"/>
</dbReference>
<organism evidence="14 15">
    <name type="scientific">Arthrobacter alpinus</name>
    <dbReference type="NCBI Taxonomy" id="656366"/>
    <lineage>
        <taxon>Bacteria</taxon>
        <taxon>Bacillati</taxon>
        <taxon>Actinomycetota</taxon>
        <taxon>Actinomycetes</taxon>
        <taxon>Micrococcales</taxon>
        <taxon>Micrococcaceae</taxon>
        <taxon>Arthrobacter</taxon>
    </lineage>
</organism>
<dbReference type="InterPro" id="IPR003593">
    <property type="entry name" value="AAA+_ATPase"/>
</dbReference>
<keyword evidence="10 11" id="KW-0472">Membrane</keyword>
<keyword evidence="4 11" id="KW-0813">Transport</keyword>
<dbReference type="GO" id="GO:0015833">
    <property type="term" value="P:peptide transport"/>
    <property type="evidence" value="ECO:0007669"/>
    <property type="project" value="InterPro"/>
</dbReference>
<dbReference type="GO" id="GO:0005886">
    <property type="term" value="C:plasma membrane"/>
    <property type="evidence" value="ECO:0007669"/>
    <property type="project" value="UniProtKB-SubCell"/>
</dbReference>
<evidence type="ECO:0000256" key="3">
    <source>
        <dbReference type="ARBA" id="ARBA00005417"/>
    </source>
</evidence>
<evidence type="ECO:0000256" key="8">
    <source>
        <dbReference type="ARBA" id="ARBA00022840"/>
    </source>
</evidence>
<dbReference type="CDD" id="cd03257">
    <property type="entry name" value="ABC_NikE_OppD_transporters"/>
    <property type="match status" value="1"/>
</dbReference>
<feature type="transmembrane region" description="Helical" evidence="11">
    <location>
        <begin position="94"/>
        <end position="117"/>
    </location>
</feature>
<dbReference type="Pfam" id="PF08352">
    <property type="entry name" value="oligo_HPY"/>
    <property type="match status" value="1"/>
</dbReference>
<dbReference type="PROSITE" id="PS00211">
    <property type="entry name" value="ABC_TRANSPORTER_1"/>
    <property type="match status" value="1"/>
</dbReference>
<sequence>MSTISLTKASATMARRGTWHRLVRAPLALTALILLFVIVLAALAAPLLTVYDPNVGILADALATPGPAHWLGADSAGRDIFARLLFGGRVTLGAAALALTVATVVGVLTGLFAGFYGKWFDVLSEWTTSLVMALPTIMLLLAVRAAVGNILWISMVVLGLHLAPGFHRLTRTIVVGVRHELYVDAARVSGLSDMRIVLRHVLAAVRAPIIINAALTGVVAIGVQSGLEFLGLANTQIASWGTMLNEAMVNLYVAPALMLWPGIALGIVNVALILFGNGLRDALEDRPAAKGGKKRTTAAALAAAAAQDMAGEKVSAVVPDAVLRVEGLRIGYPSADGITTVVHGVDLAVRPGEVLGLVGESGSGKTQTAWSVLDLLPREAKILGGSIVLDGQDRAKLPAGRRRALLGDTLAYIPQEPMSNLDPSFTVGQQLTLPLRRTMGLNRIEAKAKALALLERVGIADPERTFNSYPHQISGGMAQRVLIAGAVSCEPKVLVADEPTTALDVTVQAEVLDLLRSLQQERGMAMLLVTHNFGVVADICDRVAVMQHGRIVETGDVAEIFAAPKHPYTRMLLGSLLHEREPRTRLVDSVQPLEASA</sequence>
<evidence type="ECO:0000256" key="11">
    <source>
        <dbReference type="RuleBase" id="RU363032"/>
    </source>
</evidence>
<keyword evidence="6 11" id="KW-0812">Transmembrane</keyword>
<dbReference type="GO" id="GO:0016887">
    <property type="term" value="F:ATP hydrolysis activity"/>
    <property type="evidence" value="ECO:0007669"/>
    <property type="project" value="InterPro"/>
</dbReference>
<evidence type="ECO:0000259" key="13">
    <source>
        <dbReference type="PROSITE" id="PS50928"/>
    </source>
</evidence>
<keyword evidence="7" id="KW-0547">Nucleotide-binding</keyword>
<dbReference type="Pfam" id="PF00528">
    <property type="entry name" value="BPD_transp_1"/>
    <property type="match status" value="1"/>
</dbReference>
<comment type="subcellular location">
    <subcellularLocation>
        <location evidence="11">Cell membrane</location>
        <topology evidence="11">Multi-pass membrane protein</topology>
    </subcellularLocation>
    <subcellularLocation>
        <location evidence="2">Cell membrane</location>
        <topology evidence="2">Peripheral membrane protein</topology>
    </subcellularLocation>
    <subcellularLocation>
        <location evidence="1">Membrane</location>
        <topology evidence="1">Multi-pass membrane protein</topology>
    </subcellularLocation>
</comment>
<dbReference type="AlphaFoldDB" id="A0A1H5I8P2"/>
<accession>A0A1H5I8P2</accession>
<evidence type="ECO:0000256" key="6">
    <source>
        <dbReference type="ARBA" id="ARBA00022692"/>
    </source>
</evidence>